<dbReference type="AlphaFoldDB" id="X1EH08"/>
<sequence>MQNLTSARLDEDNDKRVVFNLTAQQLLNRSMAKFGLLHQQGVCTRQGGGFPLYWAGADNGVASIANITAAAATQLIGTQGCYLLQSDGGVDNSTLYNNLTAVVPYWMLPFC</sequence>
<comment type="caution">
    <text evidence="1">The sequence shown here is derived from an EMBL/GenBank/DDBJ whole genome shotgun (WGS) entry which is preliminary data.</text>
</comment>
<protein>
    <submittedName>
        <fullName evidence="1">Uncharacterized protein</fullName>
    </submittedName>
</protein>
<accession>X1EH08</accession>
<feature type="non-terminal residue" evidence="1">
    <location>
        <position position="111"/>
    </location>
</feature>
<proteinExistence type="predicted"/>
<reference evidence="1" key="1">
    <citation type="journal article" date="2014" name="Front. Microbiol.">
        <title>High frequency of phylogenetically diverse reductive dehalogenase-homologous genes in deep subseafloor sedimentary metagenomes.</title>
        <authorList>
            <person name="Kawai M."/>
            <person name="Futagami T."/>
            <person name="Toyoda A."/>
            <person name="Takaki Y."/>
            <person name="Nishi S."/>
            <person name="Hori S."/>
            <person name="Arai W."/>
            <person name="Tsubouchi T."/>
            <person name="Morono Y."/>
            <person name="Uchiyama I."/>
            <person name="Ito T."/>
            <person name="Fujiyama A."/>
            <person name="Inagaki F."/>
            <person name="Takami H."/>
        </authorList>
    </citation>
    <scope>NUCLEOTIDE SEQUENCE</scope>
    <source>
        <strain evidence="1">Expedition CK06-06</strain>
    </source>
</reference>
<name>X1EH08_9ZZZZ</name>
<evidence type="ECO:0000313" key="1">
    <source>
        <dbReference type="EMBL" id="GAH32596.1"/>
    </source>
</evidence>
<organism evidence="1">
    <name type="scientific">marine sediment metagenome</name>
    <dbReference type="NCBI Taxonomy" id="412755"/>
    <lineage>
        <taxon>unclassified sequences</taxon>
        <taxon>metagenomes</taxon>
        <taxon>ecological metagenomes</taxon>
    </lineage>
</organism>
<dbReference type="EMBL" id="BARU01010390">
    <property type="protein sequence ID" value="GAH32596.1"/>
    <property type="molecule type" value="Genomic_DNA"/>
</dbReference>
<gene>
    <name evidence="1" type="ORF">S03H2_19822</name>
</gene>